<dbReference type="EMBL" id="CP011125">
    <property type="protein sequence ID" value="AKF06424.1"/>
    <property type="molecule type" value="Genomic_DNA"/>
</dbReference>
<reference evidence="1 2" key="1">
    <citation type="submission" date="2015-03" db="EMBL/GenBank/DDBJ databases">
        <title>Genome assembly of Sandaracinus amylolyticus DSM 53668.</title>
        <authorList>
            <person name="Sharma G."/>
            <person name="Subramanian S."/>
        </authorList>
    </citation>
    <scope>NUCLEOTIDE SEQUENCE [LARGE SCALE GENOMIC DNA]</scope>
    <source>
        <strain evidence="1 2">DSM 53668</strain>
    </source>
</reference>
<organism evidence="1 2">
    <name type="scientific">Sandaracinus amylolyticus</name>
    <dbReference type="NCBI Taxonomy" id="927083"/>
    <lineage>
        <taxon>Bacteria</taxon>
        <taxon>Pseudomonadati</taxon>
        <taxon>Myxococcota</taxon>
        <taxon>Polyangia</taxon>
        <taxon>Polyangiales</taxon>
        <taxon>Sandaracinaceae</taxon>
        <taxon>Sandaracinus</taxon>
    </lineage>
</organism>
<dbReference type="KEGG" id="samy:DB32_003573"/>
<name>A0A0F6SF69_9BACT</name>
<keyword evidence="2" id="KW-1185">Reference proteome</keyword>
<dbReference type="Proteomes" id="UP000034883">
    <property type="component" value="Chromosome"/>
</dbReference>
<dbReference type="AlphaFoldDB" id="A0A0F6SF69"/>
<evidence type="ECO:0000313" key="1">
    <source>
        <dbReference type="EMBL" id="AKF06424.1"/>
    </source>
</evidence>
<gene>
    <name evidence="1" type="ORF">DB32_003573</name>
</gene>
<proteinExistence type="predicted"/>
<accession>A0A0F6SF69</accession>
<sequence>MKLGSASFGRERPWVGAWGSTYNKRNPVGFRVRLRRSTRRSEGP</sequence>
<protein>
    <submittedName>
        <fullName evidence="1">Uncharacterized protein</fullName>
    </submittedName>
</protein>
<evidence type="ECO:0000313" key="2">
    <source>
        <dbReference type="Proteomes" id="UP000034883"/>
    </source>
</evidence>